<dbReference type="GO" id="GO:0045944">
    <property type="term" value="P:positive regulation of transcription by RNA polymerase II"/>
    <property type="evidence" value="ECO:0000318"/>
    <property type="project" value="GO_Central"/>
</dbReference>
<feature type="region of interest" description="Disordered" evidence="1">
    <location>
        <begin position="106"/>
        <end position="131"/>
    </location>
</feature>
<dbReference type="Proteomes" id="UP000036987">
    <property type="component" value="Unassembled WGS sequence"/>
</dbReference>
<dbReference type="STRING" id="29655.A0A0K9P6Z8"/>
<feature type="compositionally biased region" description="Polar residues" evidence="1">
    <location>
        <begin position="575"/>
        <end position="605"/>
    </location>
</feature>
<dbReference type="GO" id="GO:0003712">
    <property type="term" value="F:transcription coregulator activity"/>
    <property type="evidence" value="ECO:0000318"/>
    <property type="project" value="GO_Central"/>
</dbReference>
<name>A0A0K9P6Z8_ZOSMR</name>
<keyword evidence="3" id="KW-1185">Reference proteome</keyword>
<protein>
    <submittedName>
        <fullName evidence="2">Putative Transcriptional corepressor SEUSS</fullName>
    </submittedName>
</protein>
<feature type="compositionally biased region" description="Polar residues" evidence="1">
    <location>
        <begin position="18"/>
        <end position="37"/>
    </location>
</feature>
<feature type="compositionally biased region" description="Low complexity" evidence="1">
    <location>
        <begin position="708"/>
        <end position="717"/>
    </location>
</feature>
<proteinExistence type="predicted"/>
<reference evidence="3" key="1">
    <citation type="journal article" date="2016" name="Nature">
        <title>The genome of the seagrass Zostera marina reveals angiosperm adaptation to the sea.</title>
        <authorList>
            <person name="Olsen J.L."/>
            <person name="Rouze P."/>
            <person name="Verhelst B."/>
            <person name="Lin Y.-C."/>
            <person name="Bayer T."/>
            <person name="Collen J."/>
            <person name="Dattolo E."/>
            <person name="De Paoli E."/>
            <person name="Dittami S."/>
            <person name="Maumus F."/>
            <person name="Michel G."/>
            <person name="Kersting A."/>
            <person name="Lauritano C."/>
            <person name="Lohaus R."/>
            <person name="Toepel M."/>
            <person name="Tonon T."/>
            <person name="Vanneste K."/>
            <person name="Amirebrahimi M."/>
            <person name="Brakel J."/>
            <person name="Bostroem C."/>
            <person name="Chovatia M."/>
            <person name="Grimwood J."/>
            <person name="Jenkins J.W."/>
            <person name="Jueterbock A."/>
            <person name="Mraz A."/>
            <person name="Stam W.T."/>
            <person name="Tice H."/>
            <person name="Bornberg-Bauer E."/>
            <person name="Green P.J."/>
            <person name="Pearson G.A."/>
            <person name="Procaccini G."/>
            <person name="Duarte C.M."/>
            <person name="Schmutz J."/>
            <person name="Reusch T.B.H."/>
            <person name="Van de Peer Y."/>
        </authorList>
    </citation>
    <scope>NUCLEOTIDE SEQUENCE [LARGE SCALE GENOMIC DNA]</scope>
    <source>
        <strain evidence="3">cv. Finnish</strain>
    </source>
</reference>
<feature type="region of interest" description="Disordered" evidence="1">
    <location>
        <begin position="1"/>
        <end position="37"/>
    </location>
</feature>
<dbReference type="GO" id="GO:0005634">
    <property type="term" value="C:nucleus"/>
    <property type="evidence" value="ECO:0000318"/>
    <property type="project" value="GO_Central"/>
</dbReference>
<feature type="compositionally biased region" description="Polar residues" evidence="1">
    <location>
        <begin position="718"/>
        <end position="730"/>
    </location>
</feature>
<evidence type="ECO:0000313" key="2">
    <source>
        <dbReference type="EMBL" id="KMZ64801.1"/>
    </source>
</evidence>
<organism evidence="2 3">
    <name type="scientific">Zostera marina</name>
    <name type="common">Eelgrass</name>
    <dbReference type="NCBI Taxonomy" id="29655"/>
    <lineage>
        <taxon>Eukaryota</taxon>
        <taxon>Viridiplantae</taxon>
        <taxon>Streptophyta</taxon>
        <taxon>Embryophyta</taxon>
        <taxon>Tracheophyta</taxon>
        <taxon>Spermatophyta</taxon>
        <taxon>Magnoliopsida</taxon>
        <taxon>Liliopsida</taxon>
        <taxon>Zosteraceae</taxon>
        <taxon>Zostera</taxon>
    </lineage>
</organism>
<feature type="compositionally biased region" description="Polar residues" evidence="1">
    <location>
        <begin position="613"/>
        <end position="623"/>
    </location>
</feature>
<sequence>MMPSGTPNGGSNGPPSYLRTNSLLGQSGAVPTQPSSFPSLVSPRIQFGNNNTALLGNMSNPSSLLNNSFGNGSPSLNASHMNLQHGAGGGVSPMDIVGSTDQNPLLQQQFANPGGNQMSTSDHRQGQQVEPAQNNYQRQFSIPYNQQHQQQQQLRASAGSVKIDPQMGSSDQIGTHQQIAMLRPQYQLSSLSNNNTSSSMGPVKLEPQQSRSLGSFKLESHQHSDPSLFLQQQQQQQQQLLQMSRQNPQGGGVHMNRLQQQRILQMQQQQQQQQLLKSSPQQRVQLQQQQQQQLQQGGQGKTSVYEPGTCARRLTHYMYHQQHRPADNNIEFWRKFVKEYFAPHAKKRWCVSLYGSGRQTSGVFPQDVWHCQICNRKPGRGFETTVEVLPRLCKIKYDSGTQEELLYVDMPREYQNASGQIVLDYAKAIQESVFDQLRVVRDGQLRIVFNSDLKICSWEFCARRHEELVPRRLIVPQVTQLVGVAQKYQAATQNSTSTTNLSSQDLHSTCNSFVSSARQLAKTLEVPLVNDLGYTKRYVRCLQISEVVNSMVDLITYSRETGTGPMASLVNFPRSSTTSSSGLHLQMTQQQAEKQKTMTQAANHNDQSHHGSVHTSGLTNNGVSMNPTSTTTSPSTMSGHLLHQNSMISRQDNSSGHMNNSFGGGGNVGNTVQIPSASSSSSPLSQPQPNNGPNPPSPSQNVDMSKMQQAAAAATTQSNNDADMNDDPQSSVQQIIQEMMMSPQLNGVGSIGNDIKGVNGMTSYGSSGGGGMTTGGIRTGMNNGRGGGNGINQMGHDTTTMTTTMSHQQQQNLENHRGLSNGLGRMNSFNNNLHFDWKTTQ</sequence>
<feature type="compositionally biased region" description="Low complexity" evidence="1">
    <location>
        <begin position="230"/>
        <end position="242"/>
    </location>
</feature>
<dbReference type="InterPro" id="IPR029005">
    <property type="entry name" value="LIM-bd/SEUSS"/>
</dbReference>
<feature type="region of interest" description="Disordered" evidence="1">
    <location>
        <begin position="217"/>
        <end position="253"/>
    </location>
</feature>
<comment type="caution">
    <text evidence="2">The sequence shown here is derived from an EMBL/GenBank/DDBJ whole genome shotgun (WGS) entry which is preliminary data.</text>
</comment>
<dbReference type="EMBL" id="LFYR01001099">
    <property type="protein sequence ID" value="KMZ64801.1"/>
    <property type="molecule type" value="Genomic_DNA"/>
</dbReference>
<feature type="region of interest" description="Disordered" evidence="1">
    <location>
        <begin position="575"/>
        <end position="730"/>
    </location>
</feature>
<evidence type="ECO:0000313" key="3">
    <source>
        <dbReference type="Proteomes" id="UP000036987"/>
    </source>
</evidence>
<gene>
    <name evidence="2" type="ORF">ZOSMA_34G00810</name>
</gene>
<accession>A0A0K9P6Z8</accession>
<evidence type="ECO:0000256" key="1">
    <source>
        <dbReference type="SAM" id="MobiDB-lite"/>
    </source>
</evidence>
<feature type="compositionally biased region" description="Low complexity" evidence="1">
    <location>
        <begin position="669"/>
        <end position="689"/>
    </location>
</feature>
<feature type="region of interest" description="Disordered" evidence="1">
    <location>
        <begin position="145"/>
        <end position="173"/>
    </location>
</feature>
<dbReference type="PANTHER" id="PTHR10378">
    <property type="entry name" value="LIM DOMAIN-BINDING PROTEIN"/>
    <property type="match status" value="1"/>
</dbReference>
<feature type="compositionally biased region" description="Polar residues" evidence="1">
    <location>
        <begin position="643"/>
        <end position="658"/>
    </location>
</feature>
<dbReference type="Pfam" id="PF01803">
    <property type="entry name" value="LIM_bind"/>
    <property type="match status" value="1"/>
</dbReference>
<feature type="compositionally biased region" description="Low complexity" evidence="1">
    <location>
        <begin position="624"/>
        <end position="638"/>
    </location>
</feature>
<dbReference type="OrthoDB" id="774557at2759"/>
<dbReference type="OMA" id="AHLFQQP"/>
<dbReference type="AlphaFoldDB" id="A0A0K9P6Z8"/>
<dbReference type="GO" id="GO:0000122">
    <property type="term" value="P:negative regulation of transcription by RNA polymerase II"/>
    <property type="evidence" value="ECO:0000318"/>
    <property type="project" value="GO_Central"/>
</dbReference>
<dbReference type="GO" id="GO:0005667">
    <property type="term" value="C:transcription regulator complex"/>
    <property type="evidence" value="ECO:0000318"/>
    <property type="project" value="GO_Central"/>
</dbReference>